<gene>
    <name evidence="1" type="ORF">LOK49_LG12G02318</name>
</gene>
<accession>A0ACC0FTJ4</accession>
<evidence type="ECO:0000313" key="2">
    <source>
        <dbReference type="Proteomes" id="UP001060215"/>
    </source>
</evidence>
<protein>
    <submittedName>
        <fullName evidence="1">Uncharacterized protein</fullName>
    </submittedName>
</protein>
<keyword evidence="2" id="KW-1185">Reference proteome</keyword>
<evidence type="ECO:0000313" key="1">
    <source>
        <dbReference type="EMBL" id="KAI7991613.1"/>
    </source>
</evidence>
<comment type="caution">
    <text evidence="1">The sequence shown here is derived from an EMBL/GenBank/DDBJ whole genome shotgun (WGS) entry which is preliminary data.</text>
</comment>
<proteinExistence type="predicted"/>
<reference evidence="1 2" key="1">
    <citation type="journal article" date="2022" name="Plant J.">
        <title>Chromosome-level genome of Camellia lanceoleosa provides a valuable resource for understanding genome evolution and self-incompatibility.</title>
        <authorList>
            <person name="Gong W."/>
            <person name="Xiao S."/>
            <person name="Wang L."/>
            <person name="Liao Z."/>
            <person name="Chang Y."/>
            <person name="Mo W."/>
            <person name="Hu G."/>
            <person name="Li W."/>
            <person name="Zhao G."/>
            <person name="Zhu H."/>
            <person name="Hu X."/>
            <person name="Ji K."/>
            <person name="Xiang X."/>
            <person name="Song Q."/>
            <person name="Yuan D."/>
            <person name="Jin S."/>
            <person name="Zhang L."/>
        </authorList>
    </citation>
    <scope>NUCLEOTIDE SEQUENCE [LARGE SCALE GENOMIC DNA]</scope>
    <source>
        <strain evidence="1">SQ_2022a</strain>
    </source>
</reference>
<name>A0ACC0FTJ4_9ERIC</name>
<organism evidence="1 2">
    <name type="scientific">Camellia lanceoleosa</name>
    <dbReference type="NCBI Taxonomy" id="1840588"/>
    <lineage>
        <taxon>Eukaryota</taxon>
        <taxon>Viridiplantae</taxon>
        <taxon>Streptophyta</taxon>
        <taxon>Embryophyta</taxon>
        <taxon>Tracheophyta</taxon>
        <taxon>Spermatophyta</taxon>
        <taxon>Magnoliopsida</taxon>
        <taxon>eudicotyledons</taxon>
        <taxon>Gunneridae</taxon>
        <taxon>Pentapetalae</taxon>
        <taxon>asterids</taxon>
        <taxon>Ericales</taxon>
        <taxon>Theaceae</taxon>
        <taxon>Camellia</taxon>
    </lineage>
</organism>
<dbReference type="Proteomes" id="UP001060215">
    <property type="component" value="Chromosome 13"/>
</dbReference>
<dbReference type="EMBL" id="CM045770">
    <property type="protein sequence ID" value="KAI7991613.1"/>
    <property type="molecule type" value="Genomic_DNA"/>
</dbReference>
<sequence length="66" mass="7934">MELSTIEEINETSYMQCYLGMKQKKFLSDARELMNFTIEDTNKDDCVDYVKNFKKSLLHNIFFSFF</sequence>